<gene>
    <name evidence="1" type="ORF">ACFFSA_28700</name>
</gene>
<accession>A0ABV5S7P7</accession>
<protein>
    <recommendedName>
        <fullName evidence="3">Integrase</fullName>
    </recommendedName>
</protein>
<comment type="caution">
    <text evidence="1">The sequence shown here is derived from an EMBL/GenBank/DDBJ whole genome shotgun (WGS) entry which is preliminary data.</text>
</comment>
<evidence type="ECO:0000313" key="1">
    <source>
        <dbReference type="EMBL" id="MFB9627083.1"/>
    </source>
</evidence>
<dbReference type="RefSeq" id="WP_344988967.1">
    <property type="nucleotide sequence ID" value="NZ_BAAAXV010000004.1"/>
</dbReference>
<reference evidence="1 2" key="1">
    <citation type="submission" date="2024-09" db="EMBL/GenBank/DDBJ databases">
        <authorList>
            <person name="Sun Q."/>
            <person name="Mori K."/>
        </authorList>
    </citation>
    <scope>NUCLEOTIDE SEQUENCE [LARGE SCALE GENOMIC DNA]</scope>
    <source>
        <strain evidence="1 2">JCM 3143</strain>
    </source>
</reference>
<evidence type="ECO:0000313" key="2">
    <source>
        <dbReference type="Proteomes" id="UP001589532"/>
    </source>
</evidence>
<dbReference type="EMBL" id="JBHMBW010000027">
    <property type="protein sequence ID" value="MFB9627083.1"/>
    <property type="molecule type" value="Genomic_DNA"/>
</dbReference>
<dbReference type="Proteomes" id="UP001589532">
    <property type="component" value="Unassembled WGS sequence"/>
</dbReference>
<organism evidence="1 2">
    <name type="scientific">Nonomuraea helvata</name>
    <dbReference type="NCBI Taxonomy" id="37484"/>
    <lineage>
        <taxon>Bacteria</taxon>
        <taxon>Bacillati</taxon>
        <taxon>Actinomycetota</taxon>
        <taxon>Actinomycetes</taxon>
        <taxon>Streptosporangiales</taxon>
        <taxon>Streptosporangiaceae</taxon>
        <taxon>Nonomuraea</taxon>
    </lineage>
</organism>
<keyword evidence="2" id="KW-1185">Reference proteome</keyword>
<sequence length="205" mass="22511">MSASDPPVVRLVPDGAGYLLKRRSWADGREELLVSWMELTPGPRGGLVPREEWMPRDRVYLLAGVDYSAVEHLRHAMSSAGAERQGAAVPAVPPGWPAHIPPPGAPKWEAEAEAWLLDCLPADFRAHEVVRDPYVLTWMAERHVGYALTALRAGYRGAAVDFKARLAPHVIAEVLDTYRTEGRRLTAAAAAIKVVGAALQRARRR</sequence>
<proteinExistence type="predicted"/>
<evidence type="ECO:0008006" key="3">
    <source>
        <dbReference type="Google" id="ProtNLM"/>
    </source>
</evidence>
<name>A0ABV5S7P7_9ACTN</name>